<comment type="caution">
    <text evidence="1">The sequence shown here is derived from an EMBL/GenBank/DDBJ whole genome shotgun (WGS) entry which is preliminary data.</text>
</comment>
<dbReference type="Proteomes" id="UP001299283">
    <property type="component" value="Unassembled WGS sequence"/>
</dbReference>
<name>A0ABU5Z2Q9_9MYCO</name>
<keyword evidence="2" id="KW-1185">Reference proteome</keyword>
<evidence type="ECO:0000313" key="2">
    <source>
        <dbReference type="Proteomes" id="UP001299283"/>
    </source>
</evidence>
<reference evidence="1 2" key="1">
    <citation type="submission" date="2023-12" db="EMBL/GenBank/DDBJ databases">
        <title>Description of new species of Mycobacterium terrae complex isolated from sewage at the Sao Paulo Zoological Park Foundation in Brazil.</title>
        <authorList>
            <person name="Romagnoli C.L."/>
            <person name="Conceicao E.C."/>
            <person name="Machado E."/>
            <person name="Barreto L.B.P.F."/>
            <person name="Sharma A."/>
            <person name="Silva N.M."/>
            <person name="Marques L.E."/>
            <person name="Juliana M.A."/>
            <person name="Lourenco M.C.S."/>
            <person name="Digiampietri L.A."/>
            <person name="Suffys P.N."/>
            <person name="Viana-Niero C."/>
        </authorList>
    </citation>
    <scope>NUCLEOTIDE SEQUENCE [LARGE SCALE GENOMIC DNA]</scope>
    <source>
        <strain evidence="1 2">MYC017</strain>
    </source>
</reference>
<organism evidence="1 2">
    <name type="scientific">[Mycobacterium] vasticus</name>
    <dbReference type="NCBI Taxonomy" id="2875777"/>
    <lineage>
        <taxon>Bacteria</taxon>
        <taxon>Bacillati</taxon>
        <taxon>Actinomycetota</taxon>
        <taxon>Actinomycetes</taxon>
        <taxon>Mycobacteriales</taxon>
        <taxon>Mycobacteriaceae</taxon>
        <taxon>Mycolicibacter</taxon>
    </lineage>
</organism>
<accession>A0ABU5Z2Q9</accession>
<gene>
    <name evidence="1" type="ORF">K5L39_21190</name>
</gene>
<dbReference type="RefSeq" id="WP_225397582.1">
    <property type="nucleotide sequence ID" value="NZ_JAYJJQ010000032.1"/>
</dbReference>
<proteinExistence type="predicted"/>
<protein>
    <submittedName>
        <fullName evidence="1">Uncharacterized protein</fullName>
    </submittedName>
</protein>
<dbReference type="EMBL" id="JAYJJQ010000032">
    <property type="protein sequence ID" value="MEB3071694.1"/>
    <property type="molecule type" value="Genomic_DNA"/>
</dbReference>
<evidence type="ECO:0000313" key="1">
    <source>
        <dbReference type="EMBL" id="MEB3071694.1"/>
    </source>
</evidence>
<sequence>MTSLAATNQLGLAGFGEFLTPETVYALMRSTWTWDDRAPRRDLGALLVLDRIS</sequence>